<reference evidence="3" key="1">
    <citation type="journal article" date="2019" name="Int. J. Syst. Evol. Microbiol.">
        <title>The Global Catalogue of Microorganisms (GCM) 10K type strain sequencing project: providing services to taxonomists for standard genome sequencing and annotation.</title>
        <authorList>
            <consortium name="The Broad Institute Genomics Platform"/>
            <consortium name="The Broad Institute Genome Sequencing Center for Infectious Disease"/>
            <person name="Wu L."/>
            <person name="Ma J."/>
        </authorList>
    </citation>
    <scope>NUCLEOTIDE SEQUENCE [LARGE SCALE GENOMIC DNA]</scope>
    <source>
        <strain evidence="3">CECT 8472</strain>
    </source>
</reference>
<evidence type="ECO:0000313" key="2">
    <source>
        <dbReference type="EMBL" id="MFC4351261.1"/>
    </source>
</evidence>
<keyword evidence="3" id="KW-1185">Reference proteome</keyword>
<dbReference type="Gene3D" id="2.30.110.10">
    <property type="entry name" value="Electron Transport, Fmn-binding Protein, Chain A"/>
    <property type="match status" value="1"/>
</dbReference>
<dbReference type="InterPro" id="IPR012349">
    <property type="entry name" value="Split_barrel_FMN-bd"/>
</dbReference>
<sequence length="205" mass="22466">MFYKVGHHKEAGLPHNPFKAIVAPRPIGWISTINSTGGINLAPYSFFNAVSSAPPIVFFAPNGQSRESGIKDSQDNAERSGEFVTNLATWDLREEMNRTSAALGPTESEPEFAGLEMEASELVAPPRVKRSPVSLECRYLQTLELPSDSEDEGNFVVFGQVVGIHIADHLVDANGLVKITDAKPISRLGYMDYAVIEETFSMQRP</sequence>
<evidence type="ECO:0000259" key="1">
    <source>
        <dbReference type="SMART" id="SM00903"/>
    </source>
</evidence>
<dbReference type="InterPro" id="IPR002563">
    <property type="entry name" value="Flavin_Rdtase-like_dom"/>
</dbReference>
<comment type="caution">
    <text evidence="2">The sequence shown here is derived from an EMBL/GenBank/DDBJ whole genome shotgun (WGS) entry which is preliminary data.</text>
</comment>
<dbReference type="PANTHER" id="PTHR43812:SF2">
    <property type="entry name" value="FLAVIN REDUCTASE LIKE DOMAIN-CONTAINING PROTEIN"/>
    <property type="match status" value="1"/>
</dbReference>
<name>A0ABV8UJ11_9PROT</name>
<feature type="domain" description="Flavin reductase like" evidence="1">
    <location>
        <begin position="20"/>
        <end position="176"/>
    </location>
</feature>
<keyword evidence="2" id="KW-0560">Oxidoreductase</keyword>
<dbReference type="SUPFAM" id="SSF50475">
    <property type="entry name" value="FMN-binding split barrel"/>
    <property type="match status" value="1"/>
</dbReference>
<accession>A0ABV8UJ11</accession>
<organism evidence="2 3">
    <name type="scientific">Fodinicurvata halophila</name>
    <dbReference type="NCBI Taxonomy" id="1419723"/>
    <lineage>
        <taxon>Bacteria</taxon>
        <taxon>Pseudomonadati</taxon>
        <taxon>Pseudomonadota</taxon>
        <taxon>Alphaproteobacteria</taxon>
        <taxon>Rhodospirillales</taxon>
        <taxon>Rhodovibrionaceae</taxon>
        <taxon>Fodinicurvata</taxon>
    </lineage>
</organism>
<dbReference type="EMBL" id="JBHSCW010000003">
    <property type="protein sequence ID" value="MFC4351261.1"/>
    <property type="molecule type" value="Genomic_DNA"/>
</dbReference>
<dbReference type="Pfam" id="PF01613">
    <property type="entry name" value="Flavin_Reduct"/>
    <property type="match status" value="1"/>
</dbReference>
<dbReference type="EC" id="1.5.1.-" evidence="2"/>
<evidence type="ECO:0000313" key="3">
    <source>
        <dbReference type="Proteomes" id="UP001595799"/>
    </source>
</evidence>
<gene>
    <name evidence="2" type="ORF">ACFOW6_06860</name>
</gene>
<dbReference type="RefSeq" id="WP_382421596.1">
    <property type="nucleotide sequence ID" value="NZ_JBHSCW010000003.1"/>
</dbReference>
<dbReference type="Proteomes" id="UP001595799">
    <property type="component" value="Unassembled WGS sequence"/>
</dbReference>
<dbReference type="SMART" id="SM00903">
    <property type="entry name" value="Flavin_Reduct"/>
    <property type="match status" value="1"/>
</dbReference>
<dbReference type="PANTHER" id="PTHR43812">
    <property type="entry name" value="BLR2425 PROTEIN"/>
    <property type="match status" value="1"/>
</dbReference>
<proteinExistence type="predicted"/>
<protein>
    <submittedName>
        <fullName evidence="2">Flavin reductase family protein</fullName>
        <ecNumber evidence="2">1.5.1.-</ecNumber>
    </submittedName>
</protein>
<dbReference type="GO" id="GO:0016491">
    <property type="term" value="F:oxidoreductase activity"/>
    <property type="evidence" value="ECO:0007669"/>
    <property type="project" value="UniProtKB-KW"/>
</dbReference>